<evidence type="ECO:0000259" key="1">
    <source>
        <dbReference type="Pfam" id="PF07858"/>
    </source>
</evidence>
<dbReference type="Proteomes" id="UP000295341">
    <property type="component" value="Unassembled WGS sequence"/>
</dbReference>
<dbReference type="AlphaFoldDB" id="A0A4R7PBR1"/>
<dbReference type="EMBL" id="SOBT01000008">
    <property type="protein sequence ID" value="TDU31428.1"/>
    <property type="molecule type" value="Genomic_DNA"/>
</dbReference>
<keyword evidence="2" id="KW-0378">Hydrolase</keyword>
<protein>
    <submittedName>
        <fullName evidence="2">Limonene-1,2-epoxide hydrolase</fullName>
    </submittedName>
</protein>
<feature type="domain" description="Limonene-1,2-epoxide hydrolase" evidence="1">
    <location>
        <begin position="3"/>
        <end position="120"/>
    </location>
</feature>
<evidence type="ECO:0000313" key="3">
    <source>
        <dbReference type="Proteomes" id="UP000295341"/>
    </source>
</evidence>
<gene>
    <name evidence="2" type="ORF">DFR24_0796</name>
</gene>
<dbReference type="Gene3D" id="3.10.450.50">
    <property type="match status" value="1"/>
</dbReference>
<proteinExistence type="predicted"/>
<sequence length="125" mass="13637">MKSIDVVNRFFAAWGPTNGYKTAIPEYFTSDCVYENVGLSLTTGPTEALGFLDAFAQQLGFASLTVDMRCIVADGDLVLTERVDHLFDGTGRRLASLRVSGTFELKGGRISAWRDYFDSAALKPG</sequence>
<dbReference type="GO" id="GO:0016787">
    <property type="term" value="F:hydrolase activity"/>
    <property type="evidence" value="ECO:0007669"/>
    <property type="project" value="UniProtKB-KW"/>
</dbReference>
<evidence type="ECO:0000313" key="2">
    <source>
        <dbReference type="EMBL" id="TDU31428.1"/>
    </source>
</evidence>
<dbReference type="Pfam" id="PF07858">
    <property type="entry name" value="LEH"/>
    <property type="match status" value="1"/>
</dbReference>
<dbReference type="SUPFAM" id="SSF54427">
    <property type="entry name" value="NTF2-like"/>
    <property type="match status" value="1"/>
</dbReference>
<dbReference type="RefSeq" id="WP_162851024.1">
    <property type="nucleotide sequence ID" value="NZ_MWIN01000039.1"/>
</dbReference>
<dbReference type="InterPro" id="IPR032710">
    <property type="entry name" value="NTF2-like_dom_sf"/>
</dbReference>
<accession>A0A4R7PBR1</accession>
<reference evidence="2 3" key="1">
    <citation type="submission" date="2019-03" db="EMBL/GenBank/DDBJ databases">
        <title>Genomic Encyclopedia of Type Strains, Phase IV (KMG-IV): sequencing the most valuable type-strain genomes for metagenomic binning, comparative biology and taxonomic classification.</title>
        <authorList>
            <person name="Goeker M."/>
        </authorList>
    </citation>
    <scope>NUCLEOTIDE SEQUENCE [LARGE SCALE GENOMIC DNA]</scope>
    <source>
        <strain evidence="2 3">DSM 26377</strain>
    </source>
</reference>
<name>A0A4R7PBR1_9GAMM</name>
<keyword evidence="3" id="KW-1185">Reference proteome</keyword>
<dbReference type="InterPro" id="IPR013100">
    <property type="entry name" value="LEH"/>
</dbReference>
<comment type="caution">
    <text evidence="2">The sequence shown here is derived from an EMBL/GenBank/DDBJ whole genome shotgun (WGS) entry which is preliminary data.</text>
</comment>
<organism evidence="2 3">
    <name type="scientific">Panacagrimonas perspica</name>
    <dbReference type="NCBI Taxonomy" id="381431"/>
    <lineage>
        <taxon>Bacteria</taxon>
        <taxon>Pseudomonadati</taxon>
        <taxon>Pseudomonadota</taxon>
        <taxon>Gammaproteobacteria</taxon>
        <taxon>Nevskiales</taxon>
        <taxon>Nevskiaceae</taxon>
        <taxon>Panacagrimonas</taxon>
    </lineage>
</organism>